<dbReference type="FunFam" id="2.40.70.10:FF:000034">
    <property type="entry name" value="Aspartyl protease family protein"/>
    <property type="match status" value="1"/>
</dbReference>
<proteinExistence type="inferred from homology"/>
<feature type="active site" evidence="6">
    <location>
        <position position="325"/>
    </location>
</feature>
<dbReference type="EMBL" id="OIVN01001529">
    <property type="protein sequence ID" value="SPC94983.1"/>
    <property type="molecule type" value="Genomic_DNA"/>
</dbReference>
<name>A0A2N9G643_FAGSY</name>
<evidence type="ECO:0000256" key="2">
    <source>
        <dbReference type="ARBA" id="ARBA00022670"/>
    </source>
</evidence>
<evidence type="ECO:0000259" key="9">
    <source>
        <dbReference type="PROSITE" id="PS51767"/>
    </source>
</evidence>
<comment type="similarity">
    <text evidence="1 7">Belongs to the peptidase A1 family.</text>
</comment>
<dbReference type="PRINTS" id="PR00792">
    <property type="entry name" value="PEPSIN"/>
</dbReference>
<dbReference type="InterPro" id="IPR034161">
    <property type="entry name" value="Pepsin-like_plant"/>
</dbReference>
<feature type="active site" evidence="6">
    <location>
        <position position="110"/>
    </location>
</feature>
<dbReference type="GO" id="GO:0005576">
    <property type="term" value="C:extracellular region"/>
    <property type="evidence" value="ECO:0007669"/>
    <property type="project" value="TreeGrafter"/>
</dbReference>
<dbReference type="AlphaFoldDB" id="A0A2N9G643"/>
<keyword evidence="2 7" id="KW-0645">Protease</keyword>
<feature type="chain" id="PRO_5014660363" description="Peptidase A1 domain-containing protein" evidence="8">
    <location>
        <begin position="23"/>
        <end position="461"/>
    </location>
</feature>
<reference evidence="10" key="1">
    <citation type="submission" date="2018-02" db="EMBL/GenBank/DDBJ databases">
        <authorList>
            <person name="Cohen D.B."/>
            <person name="Kent A.D."/>
        </authorList>
    </citation>
    <scope>NUCLEOTIDE SEQUENCE</scope>
</reference>
<organism evidence="10">
    <name type="scientific">Fagus sylvatica</name>
    <name type="common">Beechnut</name>
    <dbReference type="NCBI Taxonomy" id="28930"/>
    <lineage>
        <taxon>Eukaryota</taxon>
        <taxon>Viridiplantae</taxon>
        <taxon>Streptophyta</taxon>
        <taxon>Embryophyta</taxon>
        <taxon>Tracheophyta</taxon>
        <taxon>Spermatophyta</taxon>
        <taxon>Magnoliopsida</taxon>
        <taxon>eudicotyledons</taxon>
        <taxon>Gunneridae</taxon>
        <taxon>Pentapetalae</taxon>
        <taxon>rosids</taxon>
        <taxon>fabids</taxon>
        <taxon>Fagales</taxon>
        <taxon>Fagaceae</taxon>
        <taxon>Fagus</taxon>
    </lineage>
</organism>
<dbReference type="GO" id="GO:0004190">
    <property type="term" value="F:aspartic-type endopeptidase activity"/>
    <property type="evidence" value="ECO:0007669"/>
    <property type="project" value="UniProtKB-KW"/>
</dbReference>
<dbReference type="CDD" id="cd05476">
    <property type="entry name" value="pepsin_A_like_plant"/>
    <property type="match status" value="1"/>
</dbReference>
<evidence type="ECO:0000256" key="4">
    <source>
        <dbReference type="ARBA" id="ARBA00022801"/>
    </source>
</evidence>
<gene>
    <name evidence="10" type="ORF">FSB_LOCUS22865</name>
</gene>
<dbReference type="InterPro" id="IPR001969">
    <property type="entry name" value="Aspartic_peptidase_AS"/>
</dbReference>
<keyword evidence="4 7" id="KW-0378">Hydrolase</keyword>
<dbReference type="InterPro" id="IPR001461">
    <property type="entry name" value="Aspartic_peptidase_A1"/>
</dbReference>
<dbReference type="SUPFAM" id="SSF50630">
    <property type="entry name" value="Acid proteases"/>
    <property type="match status" value="1"/>
</dbReference>
<evidence type="ECO:0000256" key="8">
    <source>
        <dbReference type="SAM" id="SignalP"/>
    </source>
</evidence>
<dbReference type="GO" id="GO:0006508">
    <property type="term" value="P:proteolysis"/>
    <property type="evidence" value="ECO:0007669"/>
    <property type="project" value="UniProtKB-KW"/>
</dbReference>
<keyword evidence="3 7" id="KW-0064">Aspartyl protease</keyword>
<protein>
    <recommendedName>
        <fullName evidence="9">Peptidase A1 domain-containing protein</fullName>
    </recommendedName>
</protein>
<keyword evidence="8" id="KW-0732">Signal</keyword>
<dbReference type="Pfam" id="PF14543">
    <property type="entry name" value="TAXi_N"/>
    <property type="match status" value="1"/>
</dbReference>
<dbReference type="PROSITE" id="PS00141">
    <property type="entry name" value="ASP_PROTEASE"/>
    <property type="match status" value="1"/>
</dbReference>
<dbReference type="InterPro" id="IPR051708">
    <property type="entry name" value="Plant_Aspart_Prot_A1"/>
</dbReference>
<feature type="domain" description="Peptidase A1" evidence="9">
    <location>
        <begin position="92"/>
        <end position="456"/>
    </location>
</feature>
<dbReference type="PANTHER" id="PTHR47967">
    <property type="entry name" value="OS07G0603500 PROTEIN-RELATED"/>
    <property type="match status" value="1"/>
</dbReference>
<evidence type="ECO:0000256" key="5">
    <source>
        <dbReference type="ARBA" id="ARBA00023180"/>
    </source>
</evidence>
<dbReference type="InterPro" id="IPR032861">
    <property type="entry name" value="TAXi_N"/>
</dbReference>
<dbReference type="Gene3D" id="2.40.70.10">
    <property type="entry name" value="Acid Proteases"/>
    <property type="match status" value="2"/>
</dbReference>
<evidence type="ECO:0000256" key="1">
    <source>
        <dbReference type="ARBA" id="ARBA00007447"/>
    </source>
</evidence>
<dbReference type="PROSITE" id="PS51767">
    <property type="entry name" value="PEPTIDASE_A1"/>
    <property type="match status" value="1"/>
</dbReference>
<evidence type="ECO:0000256" key="6">
    <source>
        <dbReference type="PIRSR" id="PIRSR601461-1"/>
    </source>
</evidence>
<dbReference type="Pfam" id="PF14541">
    <property type="entry name" value="TAXi_C"/>
    <property type="match status" value="1"/>
</dbReference>
<feature type="signal peptide" evidence="8">
    <location>
        <begin position="1"/>
        <end position="22"/>
    </location>
</feature>
<dbReference type="InterPro" id="IPR033121">
    <property type="entry name" value="PEPTIDASE_A1"/>
</dbReference>
<accession>A0A2N9G643</accession>
<evidence type="ECO:0000313" key="10">
    <source>
        <dbReference type="EMBL" id="SPC94983.1"/>
    </source>
</evidence>
<evidence type="ECO:0000256" key="3">
    <source>
        <dbReference type="ARBA" id="ARBA00022750"/>
    </source>
</evidence>
<dbReference type="InterPro" id="IPR021109">
    <property type="entry name" value="Peptidase_aspartic_dom_sf"/>
</dbReference>
<dbReference type="PANTHER" id="PTHR47967:SF36">
    <property type="entry name" value="PEPTIDASE A1 DOMAIN-CONTAINING PROTEIN"/>
    <property type="match status" value="1"/>
</dbReference>
<evidence type="ECO:0000256" key="7">
    <source>
        <dbReference type="RuleBase" id="RU000454"/>
    </source>
</evidence>
<sequence length="461" mass="50508">MAALSLLSLIFVFSTLSFLASSSSSSLSIAPKPTTFTLPLSPIYTKHSSSDSIKTFNSLASTSLTRARHLKGHKSNLPNIKTQVSSQSYGDYAISLSFGTPPQTIPFILDTGSSPVWFPCTARYNCINCDFPDISPKKIPSFFPKLSSSSKFLDCQNPKCAWFPSPPSQNCSRTCPYTIYYGSGSTLGRALFETLNFPQKAFTNFIVGCSVSSNHIPTGIAGFGRTPESLPSQLGLSKFSYCLISRSINDTSKSSDLVLFRGSSADAKTSILSYTPFQNPVSNISAFRDYYYLNLRKVIVGGKSVNIPNKYLVPDGNGNGGTIVDSGSSITFMEKPVFEAMAHAFETQMANFSRATTVELENGLWPCFNLTGVKSGTVKYPSLTFQFEGGAKLELPHENYFSDLKGNSSGVCLMISTDNEFRPENMKAGPAIILGNFQQQNFYVEYDLENERFGFRKQNCK</sequence>
<keyword evidence="5" id="KW-0325">Glycoprotein</keyword>
<dbReference type="InterPro" id="IPR032799">
    <property type="entry name" value="TAXi_C"/>
</dbReference>